<keyword evidence="2" id="KW-1185">Reference proteome</keyword>
<dbReference type="Pfam" id="PF12974">
    <property type="entry name" value="Phosphonate-bd"/>
    <property type="match status" value="1"/>
</dbReference>
<organism evidence="1 2">
    <name type="scientific">Methanolobus vulcani</name>
    <dbReference type="NCBI Taxonomy" id="38026"/>
    <lineage>
        <taxon>Archaea</taxon>
        <taxon>Methanobacteriati</taxon>
        <taxon>Methanobacteriota</taxon>
        <taxon>Stenosarchaea group</taxon>
        <taxon>Methanomicrobia</taxon>
        <taxon>Methanosarcinales</taxon>
        <taxon>Methanosarcinaceae</taxon>
        <taxon>Methanolobus</taxon>
    </lineage>
</organism>
<gene>
    <name evidence="1" type="ORF">FKV42_07235</name>
</gene>
<dbReference type="RefSeq" id="WP_154809591.1">
    <property type="nucleotide sequence ID" value="NZ_VIAQ01000014.1"/>
</dbReference>
<dbReference type="PANTHER" id="PTHR35841">
    <property type="entry name" value="PHOSPHONATES-BINDING PERIPLASMIC PROTEIN"/>
    <property type="match status" value="1"/>
</dbReference>
<comment type="caution">
    <text evidence="1">The sequence shown here is derived from an EMBL/GenBank/DDBJ whole genome shotgun (WGS) entry which is preliminary data.</text>
</comment>
<dbReference type="OrthoDB" id="146127at2157"/>
<reference evidence="1 2" key="1">
    <citation type="submission" date="2019-06" db="EMBL/GenBank/DDBJ databases">
        <title>Draft genome sequence of Methanolobus vulcani B1d.</title>
        <authorList>
            <person name="Creighbaum A.J."/>
            <person name="Ticak T."/>
            <person name="Hariraju D."/>
            <person name="Arivett B.A."/>
            <person name="Ferguson D.J.Jr."/>
        </authorList>
    </citation>
    <scope>NUCLEOTIDE SEQUENCE [LARGE SCALE GENOMIC DNA]</scope>
    <source>
        <strain evidence="1 2">B1d</strain>
    </source>
</reference>
<dbReference type="Proteomes" id="UP000319335">
    <property type="component" value="Unassembled WGS sequence"/>
</dbReference>
<evidence type="ECO:0000313" key="1">
    <source>
        <dbReference type="EMBL" id="TQD25685.1"/>
    </source>
</evidence>
<proteinExistence type="predicted"/>
<protein>
    <submittedName>
        <fullName evidence="1">PhnD/SsuA/transferrin family substrate-binding protein</fullName>
    </submittedName>
</protein>
<sequence length="308" mass="35146">MKNKALKRTSSCIFASSLILIFVFVTASSGCFETEEALKVSLEKTETLKQSNVSDKSLRIGVFAMASPKTTMEFYNDFLSYLSEQTGYDFELVQRDNPAEINYLLETGYLDFVFVREDDYISGYDDFGMEIVAVPVINGDLYCSSFVIARSDSGIDSLEDFRDKKFAFNSYRFNRGEIVPEYMLHLTKESPDSFFSSYIYSNSQDNFIDMVHQGTLDGAEIDRIMWDYMVTSSSEDYNDLNIIYSISDHLVPVVAVNPDIDPELRKTVSDALVSMHDSEKGVNVLEEMNFNMFVEMDHESYLSYGNKL</sequence>
<dbReference type="EMBL" id="VIAQ01000014">
    <property type="protein sequence ID" value="TQD25685.1"/>
    <property type="molecule type" value="Genomic_DNA"/>
</dbReference>
<dbReference type="PROSITE" id="PS51257">
    <property type="entry name" value="PROKAR_LIPOPROTEIN"/>
    <property type="match status" value="1"/>
</dbReference>
<name>A0A7Z8P4U5_9EURY</name>
<dbReference type="PANTHER" id="PTHR35841:SF1">
    <property type="entry name" value="PHOSPHONATES-BINDING PERIPLASMIC PROTEIN"/>
    <property type="match status" value="1"/>
</dbReference>
<evidence type="ECO:0000313" key="2">
    <source>
        <dbReference type="Proteomes" id="UP000319335"/>
    </source>
</evidence>
<dbReference type="SUPFAM" id="SSF53850">
    <property type="entry name" value="Periplasmic binding protein-like II"/>
    <property type="match status" value="1"/>
</dbReference>
<dbReference type="AlphaFoldDB" id="A0A7Z8P4U5"/>
<dbReference type="Gene3D" id="3.40.190.10">
    <property type="entry name" value="Periplasmic binding protein-like II"/>
    <property type="match status" value="2"/>
</dbReference>
<accession>A0A7Z8P4U5</accession>